<dbReference type="Proteomes" id="UP000001600">
    <property type="component" value="Chromosome 1"/>
</dbReference>
<proteinExistence type="predicted"/>
<dbReference type="KEGG" id="ara:Arad_4118"/>
<feature type="region of interest" description="Disordered" evidence="1">
    <location>
        <begin position="1"/>
        <end position="20"/>
    </location>
</feature>
<reference evidence="2 3" key="1">
    <citation type="journal article" date="2009" name="J. Bacteriol.">
        <title>Genome sequences of three Agrobacterium biovars help elucidate the evolution of multichromosome genomes in bacteria.</title>
        <authorList>
            <person name="Slater S.C."/>
            <person name="Goldman B.S."/>
            <person name="Goodner B."/>
            <person name="Setubal J.C."/>
            <person name="Farrand S.K."/>
            <person name="Nester E.W."/>
            <person name="Burr T.J."/>
            <person name="Banta L."/>
            <person name="Dickerman A.W."/>
            <person name="Paulsen I."/>
            <person name="Otten L."/>
            <person name="Suen G."/>
            <person name="Welch R."/>
            <person name="Almeida N.F."/>
            <person name="Arnold F."/>
            <person name="Burton O.T."/>
            <person name="Du Z."/>
            <person name="Ewing A."/>
            <person name="Godsy E."/>
            <person name="Heisel S."/>
            <person name="Houmiel K.L."/>
            <person name="Jhaveri J."/>
            <person name="Lu J."/>
            <person name="Miller N.M."/>
            <person name="Norton S."/>
            <person name="Chen Q."/>
            <person name="Phoolcharoen W."/>
            <person name="Ohlin V."/>
            <person name="Ondrusek D."/>
            <person name="Pride N."/>
            <person name="Stricklin S.L."/>
            <person name="Sun J."/>
            <person name="Wheeler C."/>
            <person name="Wilson L."/>
            <person name="Zhu H."/>
            <person name="Wood D.W."/>
        </authorList>
    </citation>
    <scope>NUCLEOTIDE SEQUENCE [LARGE SCALE GENOMIC DNA]</scope>
    <source>
        <strain evidence="3">K84 / ATCC BAA-868</strain>
    </source>
</reference>
<accession>B9JB69</accession>
<gene>
    <name evidence="2" type="ordered locus">Arad_4118</name>
</gene>
<dbReference type="EMBL" id="CP000628">
    <property type="protein sequence ID" value="ACM27901.1"/>
    <property type="molecule type" value="Genomic_DNA"/>
</dbReference>
<dbReference type="AlphaFoldDB" id="B9JB69"/>
<sequence>MHSIRNTNNTRKPLSQFTLATQSDKLPSYLRPLLRFQPARPSTFS</sequence>
<evidence type="ECO:0000256" key="1">
    <source>
        <dbReference type="SAM" id="MobiDB-lite"/>
    </source>
</evidence>
<organism evidence="2 3">
    <name type="scientific">Rhizobium rhizogenes (strain K84 / ATCC BAA-868)</name>
    <name type="common">Agrobacterium radiobacter</name>
    <dbReference type="NCBI Taxonomy" id="311403"/>
    <lineage>
        <taxon>Bacteria</taxon>
        <taxon>Pseudomonadati</taxon>
        <taxon>Pseudomonadota</taxon>
        <taxon>Alphaproteobacteria</taxon>
        <taxon>Hyphomicrobiales</taxon>
        <taxon>Rhizobiaceae</taxon>
        <taxon>Rhizobium/Agrobacterium group</taxon>
        <taxon>Rhizobium</taxon>
    </lineage>
</organism>
<name>B9JB69_RHIR8</name>
<evidence type="ECO:0000313" key="2">
    <source>
        <dbReference type="EMBL" id="ACM27901.1"/>
    </source>
</evidence>
<dbReference type="HOGENOM" id="CLU_3195197_0_0_5"/>
<evidence type="ECO:0000313" key="3">
    <source>
        <dbReference type="Proteomes" id="UP000001600"/>
    </source>
</evidence>
<protein>
    <submittedName>
        <fullName evidence="2">Uncharacterized protein</fullName>
    </submittedName>
</protein>